<gene>
    <name evidence="2" type="ORF">QQF64_011855</name>
</gene>
<feature type="compositionally biased region" description="Basic and acidic residues" evidence="1">
    <location>
        <begin position="9"/>
        <end position="49"/>
    </location>
</feature>
<evidence type="ECO:0000313" key="3">
    <source>
        <dbReference type="Proteomes" id="UP001558613"/>
    </source>
</evidence>
<organism evidence="2 3">
    <name type="scientific">Cirrhinus molitorella</name>
    <name type="common">mud carp</name>
    <dbReference type="NCBI Taxonomy" id="172907"/>
    <lineage>
        <taxon>Eukaryota</taxon>
        <taxon>Metazoa</taxon>
        <taxon>Chordata</taxon>
        <taxon>Craniata</taxon>
        <taxon>Vertebrata</taxon>
        <taxon>Euteleostomi</taxon>
        <taxon>Actinopterygii</taxon>
        <taxon>Neopterygii</taxon>
        <taxon>Teleostei</taxon>
        <taxon>Ostariophysi</taxon>
        <taxon>Cypriniformes</taxon>
        <taxon>Cyprinidae</taxon>
        <taxon>Labeoninae</taxon>
        <taxon>Labeonini</taxon>
        <taxon>Cirrhinus</taxon>
    </lineage>
</organism>
<evidence type="ECO:0000256" key="1">
    <source>
        <dbReference type="SAM" id="MobiDB-lite"/>
    </source>
</evidence>
<accession>A0ABR3LTS7</accession>
<evidence type="ECO:0000313" key="2">
    <source>
        <dbReference type="EMBL" id="KAL1256310.1"/>
    </source>
</evidence>
<proteinExistence type="predicted"/>
<reference evidence="2 3" key="1">
    <citation type="submission" date="2023-09" db="EMBL/GenBank/DDBJ databases">
        <authorList>
            <person name="Wang M."/>
        </authorList>
    </citation>
    <scope>NUCLEOTIDE SEQUENCE [LARGE SCALE GENOMIC DNA]</scope>
    <source>
        <strain evidence="2">GT-2023</strain>
        <tissue evidence="2">Liver</tissue>
    </source>
</reference>
<name>A0ABR3LTS7_9TELE</name>
<keyword evidence="3" id="KW-1185">Reference proteome</keyword>
<feature type="region of interest" description="Disordered" evidence="1">
    <location>
        <begin position="1"/>
        <end position="52"/>
    </location>
</feature>
<sequence length="86" mass="10193">MAYRAVWELSKKESERERERNGEGVIERERASEREEIKEGREGGSERGRTMMMLPVENGCCILKPIRNHMKVDRERQENESGERKE</sequence>
<comment type="caution">
    <text evidence="2">The sequence shown here is derived from an EMBL/GenBank/DDBJ whole genome shotgun (WGS) entry which is preliminary data.</text>
</comment>
<dbReference type="Proteomes" id="UP001558613">
    <property type="component" value="Unassembled WGS sequence"/>
</dbReference>
<dbReference type="EMBL" id="JAYMGO010000018">
    <property type="protein sequence ID" value="KAL1256310.1"/>
    <property type="molecule type" value="Genomic_DNA"/>
</dbReference>
<protein>
    <submittedName>
        <fullName evidence="2">Uncharacterized protein</fullName>
    </submittedName>
</protein>